<dbReference type="InterPro" id="IPR036928">
    <property type="entry name" value="AS_sf"/>
</dbReference>
<dbReference type="EMBL" id="AQQR01000003">
    <property type="protein sequence ID" value="OWU75100.1"/>
    <property type="molecule type" value="Genomic_DNA"/>
</dbReference>
<dbReference type="Gene3D" id="3.90.1300.10">
    <property type="entry name" value="Amidase signature (AS) domain"/>
    <property type="match status" value="1"/>
</dbReference>
<evidence type="ECO:0000313" key="3">
    <source>
        <dbReference type="Proteomes" id="UP000215377"/>
    </source>
</evidence>
<keyword evidence="3" id="KW-1185">Reference proteome</keyword>
<evidence type="ECO:0000259" key="1">
    <source>
        <dbReference type="Pfam" id="PF01425"/>
    </source>
</evidence>
<dbReference type="Proteomes" id="UP000215377">
    <property type="component" value="Unassembled WGS sequence"/>
</dbReference>
<accession>A0A225NU55</accession>
<sequence>MRGVHQILAAIESGSLKAETVFADGLDLIAEQDPDIRAWVSVNDAGLAQARRIDRGLAPHGGLTGVPLGVKDVIETRDLPTAYGSGLYAGHRPGTDAACVAKAKAEGALIMGKTVTTEFAFISPNETCNPHNSAHTPGGSSSGSAAAVAAGMVPVAYGTQTSGSIIRPASFCGVVGCKPSFGLIDRTGTKTLAQSLDTIGAFTRSVGDLGIVLAALSDRPALAEAGVPDEAPRIGLFLPPEADVAEDYTHEILQAAARAADAAGATVTDTAPTEISRRHLAIHEGVMDRELPTALMDERLHRNERLAPMTRQGLVDLWTRSSVETYDAAMRAMAEAQAGFAELIGENDVLLTFAAPGEAPEGLGYTGDPTFNRGWTMLRVPCVTLPAGQGPKGLPVGVQLVGRFGEDARVLRAAAFLENALAAA</sequence>
<feature type="domain" description="Amidase" evidence="1">
    <location>
        <begin position="29"/>
        <end position="411"/>
    </location>
</feature>
<reference evidence="2 3" key="1">
    <citation type="submission" date="2013-04" db="EMBL/GenBank/DDBJ databases">
        <title>Oceanicola sp. 22II1-22F33 Genome Sequencing.</title>
        <authorList>
            <person name="Lai Q."/>
            <person name="Li G."/>
            <person name="Shao Z."/>
        </authorList>
    </citation>
    <scope>NUCLEOTIDE SEQUENCE [LARGE SCALE GENOMIC DNA]</scope>
    <source>
        <strain evidence="2 3">22II1-22F33</strain>
    </source>
</reference>
<dbReference type="SUPFAM" id="SSF75304">
    <property type="entry name" value="Amidase signature (AS) enzymes"/>
    <property type="match status" value="1"/>
</dbReference>
<dbReference type="PANTHER" id="PTHR11895:SF151">
    <property type="entry name" value="GLUTAMYL-TRNA(GLN) AMIDOTRANSFERASE SUBUNIT A"/>
    <property type="match status" value="1"/>
</dbReference>
<comment type="caution">
    <text evidence="2">The sequence shown here is derived from an EMBL/GenBank/DDBJ whole genome shotgun (WGS) entry which is preliminary data.</text>
</comment>
<dbReference type="InterPro" id="IPR000120">
    <property type="entry name" value="Amidase"/>
</dbReference>
<dbReference type="Pfam" id="PF01425">
    <property type="entry name" value="Amidase"/>
    <property type="match status" value="1"/>
</dbReference>
<name>A0A225NU55_9RHOB</name>
<dbReference type="InterPro" id="IPR023631">
    <property type="entry name" value="Amidase_dom"/>
</dbReference>
<evidence type="ECO:0000313" key="2">
    <source>
        <dbReference type="EMBL" id="OWU75100.1"/>
    </source>
</evidence>
<dbReference type="PANTHER" id="PTHR11895">
    <property type="entry name" value="TRANSAMIDASE"/>
    <property type="match status" value="1"/>
</dbReference>
<dbReference type="AlphaFoldDB" id="A0A225NU55"/>
<dbReference type="GO" id="GO:0003824">
    <property type="term" value="F:catalytic activity"/>
    <property type="evidence" value="ECO:0007669"/>
    <property type="project" value="InterPro"/>
</dbReference>
<protein>
    <recommendedName>
        <fullName evidence="1">Amidase domain-containing protein</fullName>
    </recommendedName>
</protein>
<organism evidence="2 3">
    <name type="scientific">Marinibacterium profundimaris</name>
    <dbReference type="NCBI Taxonomy" id="1679460"/>
    <lineage>
        <taxon>Bacteria</taxon>
        <taxon>Pseudomonadati</taxon>
        <taxon>Pseudomonadota</taxon>
        <taxon>Alphaproteobacteria</taxon>
        <taxon>Rhodobacterales</taxon>
        <taxon>Paracoccaceae</taxon>
        <taxon>Marinibacterium</taxon>
    </lineage>
</organism>
<gene>
    <name evidence="2" type="ORF">ATO3_10280</name>
</gene>
<proteinExistence type="predicted"/>